<dbReference type="InterPro" id="IPR036397">
    <property type="entry name" value="RNaseH_sf"/>
</dbReference>
<evidence type="ECO:0000313" key="18">
    <source>
        <dbReference type="EMBL" id="KAI5383727.1"/>
    </source>
</evidence>
<dbReference type="GO" id="GO:0030014">
    <property type="term" value="C:CCR4-NOT complex"/>
    <property type="evidence" value="ECO:0007669"/>
    <property type="project" value="InterPro"/>
</dbReference>
<comment type="function">
    <text evidence="17">Ubiquitous transcription factor required for a diverse set of processes. It is a component of the CCR4 complex involved in the control of gene expression.</text>
</comment>
<evidence type="ECO:0000256" key="10">
    <source>
        <dbReference type="ARBA" id="ARBA00022723"/>
    </source>
</evidence>
<keyword evidence="8" id="KW-0963">Cytoplasm</keyword>
<evidence type="ECO:0000256" key="1">
    <source>
        <dbReference type="ARBA" id="ARBA00001663"/>
    </source>
</evidence>
<protein>
    <recommendedName>
        <fullName evidence="7">poly(A)-specific ribonuclease</fullName>
        <ecNumber evidence="7">3.1.13.4</ecNumber>
    </recommendedName>
</protein>
<comment type="subunit">
    <text evidence="6">Component of the CCR4-NOT complex, at least composed of CRR4 and CAF1 proteins.</text>
</comment>
<comment type="similarity">
    <text evidence="5">Belongs to the CAF1 family.</text>
</comment>
<evidence type="ECO:0000256" key="6">
    <source>
        <dbReference type="ARBA" id="ARBA00011757"/>
    </source>
</evidence>
<proteinExistence type="inferred from homology"/>
<evidence type="ECO:0000256" key="17">
    <source>
        <dbReference type="ARBA" id="ARBA00025148"/>
    </source>
</evidence>
<dbReference type="GO" id="GO:0004535">
    <property type="term" value="F:poly(A)-specific ribonuclease activity"/>
    <property type="evidence" value="ECO:0007669"/>
    <property type="project" value="UniProtKB-EC"/>
</dbReference>
<keyword evidence="12" id="KW-0269">Exonuclease</keyword>
<dbReference type="InterPro" id="IPR012337">
    <property type="entry name" value="RNaseH-like_sf"/>
</dbReference>
<dbReference type="Proteomes" id="UP001058974">
    <property type="component" value="Chromosome 7"/>
</dbReference>
<accession>A0A9D4VHE9</accession>
<evidence type="ECO:0000256" key="9">
    <source>
        <dbReference type="ARBA" id="ARBA00022722"/>
    </source>
</evidence>
<evidence type="ECO:0000256" key="8">
    <source>
        <dbReference type="ARBA" id="ARBA00022490"/>
    </source>
</evidence>
<evidence type="ECO:0000256" key="12">
    <source>
        <dbReference type="ARBA" id="ARBA00022839"/>
    </source>
</evidence>
<gene>
    <name evidence="18" type="ORF">KIW84_070910</name>
</gene>
<evidence type="ECO:0000256" key="7">
    <source>
        <dbReference type="ARBA" id="ARBA00012161"/>
    </source>
</evidence>
<dbReference type="SUPFAM" id="SSF53098">
    <property type="entry name" value="Ribonuclease H-like"/>
    <property type="match status" value="1"/>
</dbReference>
<keyword evidence="10" id="KW-0479">Metal-binding</keyword>
<dbReference type="Gene3D" id="3.30.420.10">
    <property type="entry name" value="Ribonuclease H-like superfamily/Ribonuclease H"/>
    <property type="match status" value="2"/>
</dbReference>
<evidence type="ECO:0000256" key="14">
    <source>
        <dbReference type="ARBA" id="ARBA00023015"/>
    </source>
</evidence>
<keyword evidence="9" id="KW-0540">Nuclease</keyword>
<dbReference type="GO" id="GO:0003723">
    <property type="term" value="F:RNA binding"/>
    <property type="evidence" value="ECO:0007669"/>
    <property type="project" value="UniProtKB-KW"/>
</dbReference>
<keyword evidence="11" id="KW-0378">Hydrolase</keyword>
<keyword evidence="14" id="KW-0805">Transcription regulation</keyword>
<evidence type="ECO:0000256" key="3">
    <source>
        <dbReference type="ARBA" id="ARBA00004123"/>
    </source>
</evidence>
<evidence type="ECO:0000256" key="4">
    <source>
        <dbReference type="ARBA" id="ARBA00004496"/>
    </source>
</evidence>
<dbReference type="Pfam" id="PF04857">
    <property type="entry name" value="CAF1"/>
    <property type="match status" value="1"/>
</dbReference>
<comment type="caution">
    <text evidence="18">The sequence shown here is derived from an EMBL/GenBank/DDBJ whole genome shotgun (WGS) entry which is preliminary data.</text>
</comment>
<dbReference type="AlphaFoldDB" id="A0A9D4VHE9"/>
<comment type="cofactor">
    <cofactor evidence="2">
        <name>a divalent metal cation</name>
        <dbReference type="ChEBI" id="CHEBI:60240"/>
    </cofactor>
</comment>
<keyword evidence="19" id="KW-1185">Reference proteome</keyword>
<dbReference type="InterPro" id="IPR039637">
    <property type="entry name" value="CNOT7/CNOT8/Pop2"/>
</dbReference>
<comment type="subcellular location">
    <subcellularLocation>
        <location evidence="4">Cytoplasm</location>
    </subcellularLocation>
    <subcellularLocation>
        <location evidence="3">Nucleus</location>
    </subcellularLocation>
</comment>
<dbReference type="EC" id="3.1.13.4" evidence="7"/>
<evidence type="ECO:0000256" key="2">
    <source>
        <dbReference type="ARBA" id="ARBA00001968"/>
    </source>
</evidence>
<evidence type="ECO:0000256" key="16">
    <source>
        <dbReference type="ARBA" id="ARBA00023242"/>
    </source>
</evidence>
<dbReference type="Gramene" id="Psat07G0091000-T1">
    <property type="protein sequence ID" value="KAI5383727.1"/>
    <property type="gene ID" value="KIW84_070910"/>
</dbReference>
<evidence type="ECO:0000256" key="11">
    <source>
        <dbReference type="ARBA" id="ARBA00022801"/>
    </source>
</evidence>
<keyword evidence="16" id="KW-0539">Nucleus</keyword>
<evidence type="ECO:0000256" key="5">
    <source>
        <dbReference type="ARBA" id="ARBA00008372"/>
    </source>
</evidence>
<dbReference type="GO" id="GO:0046872">
    <property type="term" value="F:metal ion binding"/>
    <property type="evidence" value="ECO:0007669"/>
    <property type="project" value="UniProtKB-KW"/>
</dbReference>
<evidence type="ECO:0000313" key="19">
    <source>
        <dbReference type="Proteomes" id="UP001058974"/>
    </source>
</evidence>
<evidence type="ECO:0000256" key="13">
    <source>
        <dbReference type="ARBA" id="ARBA00022884"/>
    </source>
</evidence>
<evidence type="ECO:0000256" key="15">
    <source>
        <dbReference type="ARBA" id="ARBA00023163"/>
    </source>
</evidence>
<keyword evidence="13" id="KW-0694">RNA-binding</keyword>
<name>A0A9D4VHE9_PEA</name>
<organism evidence="18 19">
    <name type="scientific">Pisum sativum</name>
    <name type="common">Garden pea</name>
    <name type="synonym">Lathyrus oleraceus</name>
    <dbReference type="NCBI Taxonomy" id="3888"/>
    <lineage>
        <taxon>Eukaryota</taxon>
        <taxon>Viridiplantae</taxon>
        <taxon>Streptophyta</taxon>
        <taxon>Embryophyta</taxon>
        <taxon>Tracheophyta</taxon>
        <taxon>Spermatophyta</taxon>
        <taxon>Magnoliopsida</taxon>
        <taxon>eudicotyledons</taxon>
        <taxon>Gunneridae</taxon>
        <taxon>Pentapetalae</taxon>
        <taxon>rosids</taxon>
        <taxon>fabids</taxon>
        <taxon>Fabales</taxon>
        <taxon>Fabaceae</taxon>
        <taxon>Papilionoideae</taxon>
        <taxon>50 kb inversion clade</taxon>
        <taxon>NPAAA clade</taxon>
        <taxon>Hologalegina</taxon>
        <taxon>IRL clade</taxon>
        <taxon>Fabeae</taxon>
        <taxon>Lathyrus</taxon>
    </lineage>
</organism>
<sequence length="242" mass="27923">MSMLKEVIIREVWAYNLEYEFNLILQAISEHHLIISMDTEFPGVIHSPKIDYRHLLPSDHYRYLKANVDDLKLIQVGLTLSDSEGNLPDFGTNNSYIWEFNFCDFDVNHDLCNQDSIDMLRRQGINFERNLFHAYDFGYLVKILTGMNLPNLLEDFLKMVEVLFGKSVYDMKYMMKSCNSLYGGLERVATTLNVCRAVGNAHQAASDSLLTWHVFDKMIKTYFKDDEAPKHAGVLFGLEIAA</sequence>
<dbReference type="EMBL" id="JAMSHJ010000007">
    <property type="protein sequence ID" value="KAI5383727.1"/>
    <property type="molecule type" value="Genomic_DNA"/>
</dbReference>
<dbReference type="GO" id="GO:0005634">
    <property type="term" value="C:nucleus"/>
    <property type="evidence" value="ECO:0007669"/>
    <property type="project" value="UniProtKB-SubCell"/>
</dbReference>
<comment type="catalytic activity">
    <reaction evidence="1">
        <text>Exonucleolytic cleavage of poly(A) to 5'-AMP.</text>
        <dbReference type="EC" id="3.1.13.4"/>
    </reaction>
</comment>
<dbReference type="GO" id="GO:0005737">
    <property type="term" value="C:cytoplasm"/>
    <property type="evidence" value="ECO:0007669"/>
    <property type="project" value="UniProtKB-SubCell"/>
</dbReference>
<dbReference type="PANTHER" id="PTHR10797">
    <property type="entry name" value="CCR4-NOT TRANSCRIPTION COMPLEX SUBUNIT"/>
    <property type="match status" value="1"/>
</dbReference>
<keyword evidence="15" id="KW-0804">Transcription</keyword>
<reference evidence="18 19" key="1">
    <citation type="journal article" date="2022" name="Nat. Genet.">
        <title>Improved pea reference genome and pan-genome highlight genomic features and evolutionary characteristics.</title>
        <authorList>
            <person name="Yang T."/>
            <person name="Liu R."/>
            <person name="Luo Y."/>
            <person name="Hu S."/>
            <person name="Wang D."/>
            <person name="Wang C."/>
            <person name="Pandey M.K."/>
            <person name="Ge S."/>
            <person name="Xu Q."/>
            <person name="Li N."/>
            <person name="Li G."/>
            <person name="Huang Y."/>
            <person name="Saxena R.K."/>
            <person name="Ji Y."/>
            <person name="Li M."/>
            <person name="Yan X."/>
            <person name="He Y."/>
            <person name="Liu Y."/>
            <person name="Wang X."/>
            <person name="Xiang C."/>
            <person name="Varshney R.K."/>
            <person name="Ding H."/>
            <person name="Gao S."/>
            <person name="Zong X."/>
        </authorList>
    </citation>
    <scope>NUCLEOTIDE SEQUENCE [LARGE SCALE GENOMIC DNA]</scope>
    <source>
        <strain evidence="18 19">cv. Zhongwan 6</strain>
    </source>
</reference>
<dbReference type="InterPro" id="IPR006941">
    <property type="entry name" value="RNase_CAF1"/>
</dbReference>